<dbReference type="Gene3D" id="3.40.30.10">
    <property type="entry name" value="Glutaredoxin"/>
    <property type="match status" value="1"/>
</dbReference>
<dbReference type="PANTHER" id="PTHR42852">
    <property type="entry name" value="THIOL:DISULFIDE INTERCHANGE PROTEIN DSBE"/>
    <property type="match status" value="1"/>
</dbReference>
<dbReference type="PANTHER" id="PTHR42852:SF6">
    <property type="entry name" value="THIOL:DISULFIDE INTERCHANGE PROTEIN DSBE"/>
    <property type="match status" value="1"/>
</dbReference>
<dbReference type="CDD" id="cd02966">
    <property type="entry name" value="TlpA_like_family"/>
    <property type="match status" value="1"/>
</dbReference>
<reference evidence="7" key="1">
    <citation type="submission" date="2016-10" db="EMBL/GenBank/DDBJ databases">
        <authorList>
            <person name="Varghese N."/>
            <person name="Submissions S."/>
        </authorList>
    </citation>
    <scope>NUCLEOTIDE SEQUENCE [LARGE SCALE GENOMIC DNA]</scope>
    <source>
        <strain evidence="7">Gh-48</strain>
    </source>
</reference>
<dbReference type="PROSITE" id="PS51352">
    <property type="entry name" value="THIOREDOXIN_2"/>
    <property type="match status" value="1"/>
</dbReference>
<evidence type="ECO:0000313" key="7">
    <source>
        <dbReference type="Proteomes" id="UP000198942"/>
    </source>
</evidence>
<evidence type="ECO:0000256" key="3">
    <source>
        <dbReference type="ARBA" id="ARBA00023157"/>
    </source>
</evidence>
<dbReference type="STRING" id="551995.SAMN05192574_102403"/>
<evidence type="ECO:0000256" key="4">
    <source>
        <dbReference type="ARBA" id="ARBA00023284"/>
    </source>
</evidence>
<dbReference type="AlphaFoldDB" id="A0A1H8DMF8"/>
<dbReference type="GO" id="GO:0016853">
    <property type="term" value="F:isomerase activity"/>
    <property type="evidence" value="ECO:0007669"/>
    <property type="project" value="UniProtKB-KW"/>
</dbReference>
<keyword evidence="6" id="KW-0413">Isomerase</keyword>
<name>A0A1H8DMF8_9SPHI</name>
<sequence length="483" mass="55219">MALSAKAHQNESQSFATLSIIIKDQVQNRLKFIEATIEKSDVNSSLTPTTTLRFEINRQLNYFKIPLPAQLSYVRLLGLDDKNQPVPQLEYSRNLFLVADKDSLKFEFSNSSNDLKFKGKDAAKYTCEYRLNCNDGINNKSFNYYSNLKQYDAAFESLIVQRDSLNRLHSAVINHYAEYLDPVELKVLETDCMANNNKMILGFPYSAFANHLEEQYPAALRFYNKHFGQREAESENISILLCSYEFGDYLLFKERTGVIAANAKTGESFFKDFKFSFMNSVINRDFASGSLKDKLKLLAFWDVDQHQDDYINFLDEAIQGAKPGSFKNSMVAIKKLKGFGAQIKGFQFLDQNGQLVDLKSISGKLIVLDFWFSGCHGCLQMAEKLKSIMKKYKDNPEVLFASLSIDRSREVWIHSLKSELYSSPDELNLLEGKNGQSQFIRAYNIQEYPTLFLISKKGTLISANPPDPRIDENAFLKMIDNNL</sequence>
<feature type="domain" description="Thioredoxin" evidence="5">
    <location>
        <begin position="337"/>
        <end position="483"/>
    </location>
</feature>
<keyword evidence="2" id="KW-0201">Cytochrome c-type biogenesis</keyword>
<comment type="subcellular location">
    <subcellularLocation>
        <location evidence="1">Cell envelope</location>
    </subcellularLocation>
</comment>
<gene>
    <name evidence="6" type="ORF">SAMN05192574_102403</name>
</gene>
<keyword evidence="4" id="KW-0676">Redox-active center</keyword>
<evidence type="ECO:0000259" key="5">
    <source>
        <dbReference type="PROSITE" id="PS51352"/>
    </source>
</evidence>
<organism evidence="6 7">
    <name type="scientific">Mucilaginibacter gossypiicola</name>
    <dbReference type="NCBI Taxonomy" id="551995"/>
    <lineage>
        <taxon>Bacteria</taxon>
        <taxon>Pseudomonadati</taxon>
        <taxon>Bacteroidota</taxon>
        <taxon>Sphingobacteriia</taxon>
        <taxon>Sphingobacteriales</taxon>
        <taxon>Sphingobacteriaceae</taxon>
        <taxon>Mucilaginibacter</taxon>
    </lineage>
</organism>
<dbReference type="InterPro" id="IPR012336">
    <property type="entry name" value="Thioredoxin-like_fold"/>
</dbReference>
<accession>A0A1H8DMF8</accession>
<proteinExistence type="predicted"/>
<evidence type="ECO:0000256" key="1">
    <source>
        <dbReference type="ARBA" id="ARBA00004196"/>
    </source>
</evidence>
<dbReference type="InterPro" id="IPR036249">
    <property type="entry name" value="Thioredoxin-like_sf"/>
</dbReference>
<keyword evidence="7" id="KW-1185">Reference proteome</keyword>
<evidence type="ECO:0000256" key="2">
    <source>
        <dbReference type="ARBA" id="ARBA00022748"/>
    </source>
</evidence>
<dbReference type="GO" id="GO:0030313">
    <property type="term" value="C:cell envelope"/>
    <property type="evidence" value="ECO:0007669"/>
    <property type="project" value="UniProtKB-SubCell"/>
</dbReference>
<evidence type="ECO:0000313" key="6">
    <source>
        <dbReference type="EMBL" id="SEN08423.1"/>
    </source>
</evidence>
<dbReference type="Pfam" id="PF13905">
    <property type="entry name" value="Thioredoxin_8"/>
    <property type="match status" value="1"/>
</dbReference>
<dbReference type="SUPFAM" id="SSF52833">
    <property type="entry name" value="Thioredoxin-like"/>
    <property type="match status" value="1"/>
</dbReference>
<dbReference type="Proteomes" id="UP000198942">
    <property type="component" value="Unassembled WGS sequence"/>
</dbReference>
<dbReference type="EMBL" id="FOCL01000002">
    <property type="protein sequence ID" value="SEN08423.1"/>
    <property type="molecule type" value="Genomic_DNA"/>
</dbReference>
<dbReference type="GO" id="GO:0017004">
    <property type="term" value="P:cytochrome complex assembly"/>
    <property type="evidence" value="ECO:0007669"/>
    <property type="project" value="UniProtKB-KW"/>
</dbReference>
<keyword evidence="3" id="KW-1015">Disulfide bond</keyword>
<protein>
    <submittedName>
        <fullName evidence="6">Thiol-disulfide isomerase or thioredoxin</fullName>
    </submittedName>
</protein>
<dbReference type="InterPro" id="IPR050553">
    <property type="entry name" value="Thioredoxin_ResA/DsbE_sf"/>
</dbReference>
<dbReference type="InterPro" id="IPR013766">
    <property type="entry name" value="Thioredoxin_domain"/>
</dbReference>